<accession>A0A418UYB3</accession>
<comment type="similarity">
    <text evidence="2 11">Belongs to the glycosyl hydrolase 1 family.</text>
</comment>
<evidence type="ECO:0000256" key="5">
    <source>
        <dbReference type="ARBA" id="ARBA00023001"/>
    </source>
</evidence>
<dbReference type="GO" id="GO:0005829">
    <property type="term" value="C:cytosol"/>
    <property type="evidence" value="ECO:0007669"/>
    <property type="project" value="TreeGrafter"/>
</dbReference>
<evidence type="ECO:0000256" key="11">
    <source>
        <dbReference type="RuleBase" id="RU361175"/>
    </source>
</evidence>
<dbReference type="Pfam" id="PF00232">
    <property type="entry name" value="Glyco_hydro_1"/>
    <property type="match status" value="1"/>
</dbReference>
<evidence type="ECO:0000256" key="4">
    <source>
        <dbReference type="ARBA" id="ARBA00022801"/>
    </source>
</evidence>
<dbReference type="RefSeq" id="WP_119859037.1">
    <property type="nucleotide sequence ID" value="NZ_QYYD01000035.1"/>
</dbReference>
<keyword evidence="7 11" id="KW-0326">Glycosidase</keyword>
<feature type="binding site" evidence="10">
    <location>
        <position position="36"/>
    </location>
    <ligand>
        <name>substrate</name>
    </ligand>
</feature>
<feature type="binding site" evidence="10">
    <location>
        <position position="304"/>
    </location>
    <ligand>
        <name>substrate</name>
    </ligand>
</feature>
<feature type="binding site" evidence="10">
    <location>
        <begin position="416"/>
        <end position="417"/>
    </location>
    <ligand>
        <name>substrate</name>
    </ligand>
</feature>
<evidence type="ECO:0000313" key="13">
    <source>
        <dbReference type="Proteomes" id="UP000285523"/>
    </source>
</evidence>
<dbReference type="InterPro" id="IPR017853">
    <property type="entry name" value="GH"/>
</dbReference>
<evidence type="ECO:0000256" key="1">
    <source>
        <dbReference type="ARBA" id="ARBA00000448"/>
    </source>
</evidence>
<feature type="binding site" evidence="10">
    <location>
        <position position="409"/>
    </location>
    <ligand>
        <name>substrate</name>
    </ligand>
</feature>
<dbReference type="Gene3D" id="3.20.20.80">
    <property type="entry name" value="Glycosidases"/>
    <property type="match status" value="1"/>
</dbReference>
<dbReference type="PANTHER" id="PTHR10353:SF36">
    <property type="entry name" value="LP05116P"/>
    <property type="match status" value="1"/>
</dbReference>
<keyword evidence="4 11" id="KW-0378">Hydrolase</keyword>
<keyword evidence="8" id="KW-0624">Polysaccharide degradation</keyword>
<dbReference type="PRINTS" id="PR00131">
    <property type="entry name" value="GLHYDRLASE1"/>
</dbReference>
<dbReference type="EC" id="3.2.1.21" evidence="3 11"/>
<dbReference type="NCBIfam" id="TIGR03356">
    <property type="entry name" value="BGL"/>
    <property type="match status" value="1"/>
</dbReference>
<comment type="catalytic activity">
    <reaction evidence="1 11">
        <text>Hydrolysis of terminal, non-reducing beta-D-glucosyl residues with release of beta-D-glucose.</text>
        <dbReference type="EC" id="3.2.1.21"/>
    </reaction>
</comment>
<sequence>MADPRPTFAPQSVSSLPALAHIPQHFIWGASTAAFQIEGAAKQDGRGESIWDVYCRTGQVANNDTGDVACDHYHRYKEDVALMKALGLQAYRFSIAWPRVLPQGTGAVNEAGLAFYDRLIDELTAAGIEPWICLYHWDLPQALEDRGGWLNRDIVSWFADYARLVGRRYGHRVKHFATFNEPGIFSLFARSFGARDRTADDKLHRWIHHVNLAHGAAVDALRETVKDAKIGLVSNYQPIYPSSDKPEDVAEAALIGDYWNRAFTDPQYLGEYPALIRDAIAPHVMPGDMQAIVRPLDWIGVNHYSPVYINSDPNAIIGLGWGPKPADIPRTPIDWTIEPDGFRDTLIEVSQRYGKPVYVTENGYGSNIETLDADGQLIDPGRIAFLRDYISGLDAAIAAGADVRGYFVWSLLDNFEWESGYGVRFGLVYMDYPTLRRIPKASFARYADVIRHARGVRTA</sequence>
<dbReference type="GO" id="GO:0030245">
    <property type="term" value="P:cellulose catabolic process"/>
    <property type="evidence" value="ECO:0007669"/>
    <property type="project" value="UniProtKB-KW"/>
</dbReference>
<evidence type="ECO:0000313" key="12">
    <source>
        <dbReference type="EMBL" id="RJF66771.1"/>
    </source>
</evidence>
<feature type="binding site" evidence="10">
    <location>
        <position position="136"/>
    </location>
    <ligand>
        <name>substrate</name>
    </ligand>
</feature>
<evidence type="ECO:0000256" key="6">
    <source>
        <dbReference type="ARBA" id="ARBA00023277"/>
    </source>
</evidence>
<evidence type="ECO:0000256" key="10">
    <source>
        <dbReference type="PIRSR" id="PIRSR617736-2"/>
    </source>
</evidence>
<gene>
    <name evidence="12" type="ORF">D4Q52_23685</name>
</gene>
<dbReference type="InterPro" id="IPR033132">
    <property type="entry name" value="GH_1_N_CS"/>
</dbReference>
<dbReference type="InterPro" id="IPR017736">
    <property type="entry name" value="Glyco_hydro_1_beta-glucosidase"/>
</dbReference>
<dbReference type="PANTHER" id="PTHR10353">
    <property type="entry name" value="GLYCOSYL HYDROLASE"/>
    <property type="match status" value="1"/>
</dbReference>
<dbReference type="FunFam" id="3.20.20.80:FF:000004">
    <property type="entry name" value="Beta-glucosidase 6-phospho-beta-glucosidase"/>
    <property type="match status" value="1"/>
</dbReference>
<comment type="caution">
    <text evidence="12">The sequence shown here is derived from an EMBL/GenBank/DDBJ whole genome shotgun (WGS) entry which is preliminary data.</text>
</comment>
<protein>
    <recommendedName>
        <fullName evidence="3 11">Beta-glucosidase</fullName>
        <ecNumber evidence="3 11">3.2.1.21</ecNumber>
    </recommendedName>
</protein>
<evidence type="ECO:0000256" key="8">
    <source>
        <dbReference type="ARBA" id="ARBA00023326"/>
    </source>
</evidence>
<feature type="active site" description="Nucleophile" evidence="9">
    <location>
        <position position="361"/>
    </location>
</feature>
<evidence type="ECO:0000256" key="3">
    <source>
        <dbReference type="ARBA" id="ARBA00012744"/>
    </source>
</evidence>
<reference evidence="12 13" key="1">
    <citation type="submission" date="2018-09" db="EMBL/GenBank/DDBJ databases">
        <title>Draft genome sequence of Rhodopseudomonas palustris 2.1.18.</title>
        <authorList>
            <person name="Robertson S.L."/>
            <person name="Meyer T.E."/>
            <person name="Kyndt J.A."/>
        </authorList>
    </citation>
    <scope>NUCLEOTIDE SEQUENCE [LARGE SCALE GENOMIC DNA]</scope>
    <source>
        <strain evidence="12 13">2.1.18</strain>
    </source>
</reference>
<evidence type="ECO:0000256" key="2">
    <source>
        <dbReference type="ARBA" id="ARBA00010838"/>
    </source>
</evidence>
<dbReference type="PROSITE" id="PS00653">
    <property type="entry name" value="GLYCOSYL_HYDROL_F1_2"/>
    <property type="match status" value="1"/>
</dbReference>
<dbReference type="GO" id="GO:0008422">
    <property type="term" value="F:beta-glucosidase activity"/>
    <property type="evidence" value="ECO:0007669"/>
    <property type="project" value="UniProtKB-EC"/>
</dbReference>
<name>A0A418UYB3_RHOPL</name>
<dbReference type="InterPro" id="IPR001360">
    <property type="entry name" value="Glyco_hydro_1"/>
</dbReference>
<dbReference type="OrthoDB" id="9765195at2"/>
<feature type="binding site" evidence="10">
    <location>
        <position position="180"/>
    </location>
    <ligand>
        <name>substrate</name>
    </ligand>
</feature>
<feature type="active site" description="Proton donor" evidence="9">
    <location>
        <position position="181"/>
    </location>
</feature>
<dbReference type="Proteomes" id="UP000285523">
    <property type="component" value="Unassembled WGS sequence"/>
</dbReference>
<evidence type="ECO:0000256" key="9">
    <source>
        <dbReference type="PIRSR" id="PIRSR617736-1"/>
    </source>
</evidence>
<dbReference type="AlphaFoldDB" id="A0A418UYB3"/>
<dbReference type="EMBL" id="QYYD01000035">
    <property type="protein sequence ID" value="RJF66771.1"/>
    <property type="molecule type" value="Genomic_DNA"/>
</dbReference>
<proteinExistence type="inferred from homology"/>
<dbReference type="SUPFAM" id="SSF51445">
    <property type="entry name" value="(Trans)glycosidases"/>
    <property type="match status" value="1"/>
</dbReference>
<keyword evidence="5" id="KW-0136">Cellulose degradation</keyword>
<evidence type="ECO:0000256" key="7">
    <source>
        <dbReference type="ARBA" id="ARBA00023295"/>
    </source>
</evidence>
<organism evidence="12 13">
    <name type="scientific">Rhodopseudomonas palustris</name>
    <dbReference type="NCBI Taxonomy" id="1076"/>
    <lineage>
        <taxon>Bacteria</taxon>
        <taxon>Pseudomonadati</taxon>
        <taxon>Pseudomonadota</taxon>
        <taxon>Alphaproteobacteria</taxon>
        <taxon>Hyphomicrobiales</taxon>
        <taxon>Nitrobacteraceae</taxon>
        <taxon>Rhodopseudomonas</taxon>
    </lineage>
</organism>
<keyword evidence="6" id="KW-0119">Carbohydrate metabolism</keyword>